<dbReference type="PANTHER" id="PTHR48007">
    <property type="entry name" value="LEUCINE-RICH REPEAT RECEPTOR-LIKE PROTEIN KINASE PXC1"/>
    <property type="match status" value="1"/>
</dbReference>
<dbReference type="InterPro" id="IPR011009">
    <property type="entry name" value="Kinase-like_dom_sf"/>
</dbReference>
<accession>A0AAN8VX11</accession>
<organism evidence="1 2">
    <name type="scientific">Dillenia turbinata</name>
    <dbReference type="NCBI Taxonomy" id="194707"/>
    <lineage>
        <taxon>Eukaryota</taxon>
        <taxon>Viridiplantae</taxon>
        <taxon>Streptophyta</taxon>
        <taxon>Embryophyta</taxon>
        <taxon>Tracheophyta</taxon>
        <taxon>Spermatophyta</taxon>
        <taxon>Magnoliopsida</taxon>
        <taxon>eudicotyledons</taxon>
        <taxon>Gunneridae</taxon>
        <taxon>Pentapetalae</taxon>
        <taxon>Dilleniales</taxon>
        <taxon>Dilleniaceae</taxon>
        <taxon>Dillenia</taxon>
    </lineage>
</organism>
<evidence type="ECO:0000313" key="1">
    <source>
        <dbReference type="EMBL" id="KAK6941870.1"/>
    </source>
</evidence>
<reference evidence="1 2" key="1">
    <citation type="submission" date="2023-12" db="EMBL/GenBank/DDBJ databases">
        <title>A high-quality genome assembly for Dillenia turbinata (Dilleniales).</title>
        <authorList>
            <person name="Chanderbali A."/>
        </authorList>
    </citation>
    <scope>NUCLEOTIDE SEQUENCE [LARGE SCALE GENOMIC DNA]</scope>
    <source>
        <strain evidence="1">LSX21</strain>
        <tissue evidence="1">Leaf</tissue>
    </source>
</reference>
<dbReference type="InterPro" id="IPR046959">
    <property type="entry name" value="PRK1-6/SRF4-like"/>
</dbReference>
<dbReference type="AlphaFoldDB" id="A0AAN8VX11"/>
<dbReference type="PANTHER" id="PTHR48007:SF8">
    <property type="entry name" value="RECEPTOR PROTEIN KINASE-LIKE PROTEIN ZAR1"/>
    <property type="match status" value="1"/>
</dbReference>
<protein>
    <recommendedName>
        <fullName evidence="3">Protein kinase domain-containing protein</fullName>
    </recommendedName>
</protein>
<keyword evidence="2" id="KW-1185">Reference proteome</keyword>
<dbReference type="SUPFAM" id="SSF56112">
    <property type="entry name" value="Protein kinase-like (PK-like)"/>
    <property type="match status" value="1"/>
</dbReference>
<dbReference type="EMBL" id="JBAMMX010000004">
    <property type="protein sequence ID" value="KAK6941870.1"/>
    <property type="molecule type" value="Genomic_DNA"/>
</dbReference>
<sequence length="186" mass="20596">MAACIVRRMGVHPIHCHPIKVDCSGHCKGFVTHSRDLLPYISGFGLTRLTSGANPSNSASKSQSHIIVSLGMGSSTTAFSVAYKAPEARICDVCSFGIIIMEILTDLLPDAVLENDGKRLEGLLRKVFREECPLSEIMYPALLHEVYAKKQVITAFYIAFSCTELDPELRPRMRTVSENLDRIKLQ</sequence>
<dbReference type="Gene3D" id="1.10.510.10">
    <property type="entry name" value="Transferase(Phosphotransferase) domain 1"/>
    <property type="match status" value="1"/>
</dbReference>
<evidence type="ECO:0000313" key="2">
    <source>
        <dbReference type="Proteomes" id="UP001370490"/>
    </source>
</evidence>
<name>A0AAN8VX11_9MAGN</name>
<proteinExistence type="predicted"/>
<gene>
    <name evidence="1" type="ORF">RJ641_027247</name>
</gene>
<comment type="caution">
    <text evidence="1">The sequence shown here is derived from an EMBL/GenBank/DDBJ whole genome shotgun (WGS) entry which is preliminary data.</text>
</comment>
<dbReference type="Proteomes" id="UP001370490">
    <property type="component" value="Unassembled WGS sequence"/>
</dbReference>
<evidence type="ECO:0008006" key="3">
    <source>
        <dbReference type="Google" id="ProtNLM"/>
    </source>
</evidence>